<protein>
    <submittedName>
        <fullName evidence="2">DUF4198 domain-containing protein</fullName>
    </submittedName>
</protein>
<name>A0A5N0TG84_9GAMM</name>
<dbReference type="Proteomes" id="UP000325372">
    <property type="component" value="Unassembled WGS sequence"/>
</dbReference>
<dbReference type="Pfam" id="PF10670">
    <property type="entry name" value="DUF4198"/>
    <property type="match status" value="1"/>
</dbReference>
<dbReference type="EMBL" id="VYXP01000001">
    <property type="protein sequence ID" value="KAA9134095.1"/>
    <property type="molecule type" value="Genomic_DNA"/>
</dbReference>
<keyword evidence="3" id="KW-1185">Reference proteome</keyword>
<organism evidence="2 3">
    <name type="scientific">Marinihelvus fidelis</name>
    <dbReference type="NCBI Taxonomy" id="2613842"/>
    <lineage>
        <taxon>Bacteria</taxon>
        <taxon>Pseudomonadati</taxon>
        <taxon>Pseudomonadota</taxon>
        <taxon>Gammaproteobacteria</taxon>
        <taxon>Chromatiales</taxon>
        <taxon>Wenzhouxiangellaceae</taxon>
        <taxon>Marinihelvus</taxon>
    </lineage>
</organism>
<comment type="caution">
    <text evidence="2">The sequence shown here is derived from an EMBL/GenBank/DDBJ whole genome shotgun (WGS) entry which is preliminary data.</text>
</comment>
<dbReference type="RefSeq" id="WP_150862445.1">
    <property type="nucleotide sequence ID" value="NZ_VYXP01000001.1"/>
</dbReference>
<proteinExistence type="predicted"/>
<keyword evidence="1" id="KW-0732">Signal</keyword>
<evidence type="ECO:0000256" key="1">
    <source>
        <dbReference type="SAM" id="SignalP"/>
    </source>
</evidence>
<sequence length="273" mass="30010">MKLKLIIVALLGLGLSFSAHAHRFWILPAATVLSGEDPWVTFDAAVSNDVFFFNHFPLRPDNITATAPDGSNVELQNPHVGKHRSVFDLQLTQEGTYRIGGASEGLVATWTNEDGERRRWPGRGETANPEDFDTAVPKKADDLKVVYGTRRNETYVTAGAPTETVFTPSNSGLELQPISHPNDLYNGETARFRFLFEGEPAAGTKVTVVPDGIRYRDAQDDFSVEADADGIIAIDWPGAGRYWLEAEYGDDQATPPATMRQGSYVLTLEVLPQ</sequence>
<evidence type="ECO:0000313" key="3">
    <source>
        <dbReference type="Proteomes" id="UP000325372"/>
    </source>
</evidence>
<dbReference type="AlphaFoldDB" id="A0A5N0TG84"/>
<dbReference type="InterPro" id="IPR019613">
    <property type="entry name" value="DUF4198"/>
</dbReference>
<reference evidence="2 3" key="1">
    <citation type="submission" date="2019-09" db="EMBL/GenBank/DDBJ databases">
        <title>Wenzhouxiangella sp. Genome sequencing and assembly.</title>
        <authorList>
            <person name="Zhang R."/>
        </authorList>
    </citation>
    <scope>NUCLEOTIDE SEQUENCE [LARGE SCALE GENOMIC DNA]</scope>
    <source>
        <strain evidence="2 3">W260</strain>
    </source>
</reference>
<feature type="signal peptide" evidence="1">
    <location>
        <begin position="1"/>
        <end position="21"/>
    </location>
</feature>
<accession>A0A5N0TG84</accession>
<feature type="chain" id="PRO_5024275281" evidence="1">
    <location>
        <begin position="22"/>
        <end position="273"/>
    </location>
</feature>
<gene>
    <name evidence="2" type="ORF">F3N42_00670</name>
</gene>
<evidence type="ECO:0000313" key="2">
    <source>
        <dbReference type="EMBL" id="KAA9134095.1"/>
    </source>
</evidence>